<keyword evidence="3" id="KW-1185">Reference proteome</keyword>
<reference evidence="2" key="1">
    <citation type="submission" date="2023-06" db="EMBL/GenBank/DDBJ databases">
        <title>Genome-scale phylogeny and comparative genomics of the fungal order Sordariales.</title>
        <authorList>
            <consortium name="Lawrence Berkeley National Laboratory"/>
            <person name="Hensen N."/>
            <person name="Bonometti L."/>
            <person name="Westerberg I."/>
            <person name="Brannstrom I.O."/>
            <person name="Guillou S."/>
            <person name="Cros-Aarteil S."/>
            <person name="Calhoun S."/>
            <person name="Haridas S."/>
            <person name="Kuo A."/>
            <person name="Mondo S."/>
            <person name="Pangilinan J."/>
            <person name="Riley R."/>
            <person name="LaButti K."/>
            <person name="Andreopoulos B."/>
            <person name="Lipzen A."/>
            <person name="Chen C."/>
            <person name="Yanf M."/>
            <person name="Daum C."/>
            <person name="Ng V."/>
            <person name="Clum A."/>
            <person name="Steindorff A."/>
            <person name="Ohm R."/>
            <person name="Martin F."/>
            <person name="Silar P."/>
            <person name="Natvig D."/>
            <person name="Lalanne C."/>
            <person name="Gautier V."/>
            <person name="Ament-velasquez S.L."/>
            <person name="Kruys A."/>
            <person name="Hutchinson M.I."/>
            <person name="Powell A.J."/>
            <person name="Barry K."/>
            <person name="Miller A.N."/>
            <person name="Grigoriev I.V."/>
            <person name="Debuchy R."/>
            <person name="Gladieux P."/>
            <person name="Thoren M.H."/>
            <person name="Johannesson H."/>
        </authorList>
    </citation>
    <scope>NUCLEOTIDE SEQUENCE</scope>
    <source>
        <strain evidence="2">SMH3391-2</strain>
    </source>
</reference>
<dbReference type="EMBL" id="JAULSR010000001">
    <property type="protein sequence ID" value="KAK0635516.1"/>
    <property type="molecule type" value="Genomic_DNA"/>
</dbReference>
<evidence type="ECO:0000256" key="1">
    <source>
        <dbReference type="SAM" id="MobiDB-lite"/>
    </source>
</evidence>
<protein>
    <submittedName>
        <fullName evidence="2">Uncharacterized protein</fullName>
    </submittedName>
</protein>
<proteinExistence type="predicted"/>
<feature type="region of interest" description="Disordered" evidence="1">
    <location>
        <begin position="60"/>
        <end position="124"/>
    </location>
</feature>
<dbReference type="Proteomes" id="UP001174934">
    <property type="component" value="Unassembled WGS sequence"/>
</dbReference>
<comment type="caution">
    <text evidence="2">The sequence shown here is derived from an EMBL/GenBank/DDBJ whole genome shotgun (WGS) entry which is preliminary data.</text>
</comment>
<organism evidence="2 3">
    <name type="scientific">Bombardia bombarda</name>
    <dbReference type="NCBI Taxonomy" id="252184"/>
    <lineage>
        <taxon>Eukaryota</taxon>
        <taxon>Fungi</taxon>
        <taxon>Dikarya</taxon>
        <taxon>Ascomycota</taxon>
        <taxon>Pezizomycotina</taxon>
        <taxon>Sordariomycetes</taxon>
        <taxon>Sordariomycetidae</taxon>
        <taxon>Sordariales</taxon>
        <taxon>Lasiosphaeriaceae</taxon>
        <taxon>Bombardia</taxon>
    </lineage>
</organism>
<evidence type="ECO:0000313" key="3">
    <source>
        <dbReference type="Proteomes" id="UP001174934"/>
    </source>
</evidence>
<gene>
    <name evidence="2" type="ORF">B0T17DRAFT_46707</name>
</gene>
<evidence type="ECO:0000313" key="2">
    <source>
        <dbReference type="EMBL" id="KAK0635516.1"/>
    </source>
</evidence>
<sequence>MTGLHFQLELVVWSQVASCNPPRARHHVRALDPGRYSSQCLQQSQRLLGEDGRGCEIRRDRQLAGMTPPSKSVRPVSCPVSQSVVYGTRREPPQGGLGRRSDDSRMGSIPESSSSASSCMLIAP</sequence>
<name>A0AA39XKX4_9PEZI</name>
<dbReference type="AlphaFoldDB" id="A0AA39XKX4"/>
<accession>A0AA39XKX4</accession>